<evidence type="ECO:0000313" key="2">
    <source>
        <dbReference type="EMBL" id="MCY6369040.1"/>
    </source>
</evidence>
<dbReference type="InterPro" id="IPR004013">
    <property type="entry name" value="PHP_dom"/>
</dbReference>
<reference evidence="2" key="1">
    <citation type="submission" date="2022-12" db="EMBL/GenBank/DDBJ databases">
        <authorList>
            <person name="Wang J."/>
        </authorList>
    </citation>
    <scope>NUCLEOTIDE SEQUENCE</scope>
    <source>
        <strain evidence="2">HY-42-06</strain>
    </source>
</reference>
<evidence type="ECO:0000259" key="1">
    <source>
        <dbReference type="SMART" id="SM00481"/>
    </source>
</evidence>
<dbReference type="InterPro" id="IPR052018">
    <property type="entry name" value="PHP_domain"/>
</dbReference>
<sequence>MILKDDTRLDLHIHSTASDGTYTPEKIVEEALRKGIGLISLTDHDAIKNVKEIEKIAKDKGVAFLPGIEISSTLDRELFHILAYGTDNTNKELLDLLEHNTYLLEKKDDDSIKYLIEKGYDIDYSKYEKYEQDNTRGGWKALNFLIDEKLCVDVKDYFTRLFCEENGIKFPEFTHTEKVIEIVKKANGIPVLAHPYYSKDDTPVYDKLDKFLKLGIEGIECFHPHHSKEITQLCLEWCNKNNLIITAGSDFHGGFIEDRSMGNPKAAIKDVNLGKLQERII</sequence>
<evidence type="ECO:0000313" key="3">
    <source>
        <dbReference type="Proteomes" id="UP001079657"/>
    </source>
</evidence>
<keyword evidence="3" id="KW-1185">Reference proteome</keyword>
<name>A0ABT4CIZ5_9CLOT</name>
<dbReference type="RefSeq" id="WP_268047367.1">
    <property type="nucleotide sequence ID" value="NZ_JAPQES010000001.1"/>
</dbReference>
<accession>A0ABT4CIZ5</accession>
<dbReference type="InterPro" id="IPR016195">
    <property type="entry name" value="Pol/histidinol_Pase-like"/>
</dbReference>
<dbReference type="EMBL" id="JAPQES010000001">
    <property type="protein sequence ID" value="MCY6369040.1"/>
    <property type="molecule type" value="Genomic_DNA"/>
</dbReference>
<dbReference type="SUPFAM" id="SSF89550">
    <property type="entry name" value="PHP domain-like"/>
    <property type="match status" value="1"/>
</dbReference>
<dbReference type="PANTHER" id="PTHR42924:SF3">
    <property type="entry name" value="POLYMERASE_HISTIDINOL PHOSPHATASE N-TERMINAL DOMAIN-CONTAINING PROTEIN"/>
    <property type="match status" value="1"/>
</dbReference>
<proteinExistence type="predicted"/>
<feature type="domain" description="Polymerase/histidinol phosphatase N-terminal" evidence="1">
    <location>
        <begin position="9"/>
        <end position="74"/>
    </location>
</feature>
<comment type="caution">
    <text evidence="2">The sequence shown here is derived from an EMBL/GenBank/DDBJ whole genome shotgun (WGS) entry which is preliminary data.</text>
</comment>
<dbReference type="Gene3D" id="1.10.150.650">
    <property type="match status" value="1"/>
</dbReference>
<organism evidence="2 3">
    <name type="scientific">Clostridium ganghwense</name>
    <dbReference type="NCBI Taxonomy" id="312089"/>
    <lineage>
        <taxon>Bacteria</taxon>
        <taxon>Bacillati</taxon>
        <taxon>Bacillota</taxon>
        <taxon>Clostridia</taxon>
        <taxon>Eubacteriales</taxon>
        <taxon>Clostridiaceae</taxon>
        <taxon>Clostridium</taxon>
    </lineage>
</organism>
<dbReference type="InterPro" id="IPR003141">
    <property type="entry name" value="Pol/His_phosphatase_N"/>
</dbReference>
<protein>
    <submittedName>
        <fullName evidence="2">PHP domain-containing protein</fullName>
    </submittedName>
</protein>
<dbReference type="CDD" id="cd07438">
    <property type="entry name" value="PHP_HisPPase_AMP"/>
    <property type="match status" value="1"/>
</dbReference>
<gene>
    <name evidence="2" type="ORF">OXH55_00080</name>
</gene>
<dbReference type="Pfam" id="PF02811">
    <property type="entry name" value="PHP"/>
    <property type="match status" value="1"/>
</dbReference>
<dbReference type="SMART" id="SM00481">
    <property type="entry name" value="POLIIIAc"/>
    <property type="match status" value="1"/>
</dbReference>
<dbReference type="Gene3D" id="3.20.20.140">
    <property type="entry name" value="Metal-dependent hydrolases"/>
    <property type="match status" value="1"/>
</dbReference>
<dbReference type="PANTHER" id="PTHR42924">
    <property type="entry name" value="EXONUCLEASE"/>
    <property type="match status" value="1"/>
</dbReference>
<dbReference type="Proteomes" id="UP001079657">
    <property type="component" value="Unassembled WGS sequence"/>
</dbReference>